<proteinExistence type="predicted"/>
<feature type="region of interest" description="Disordered" evidence="1">
    <location>
        <begin position="1"/>
        <end position="23"/>
    </location>
</feature>
<evidence type="ECO:0000256" key="2">
    <source>
        <dbReference type="SAM" id="Phobius"/>
    </source>
</evidence>
<comment type="caution">
    <text evidence="3">The sequence shown here is derived from an EMBL/GenBank/DDBJ whole genome shotgun (WGS) entry which is preliminary data.</text>
</comment>
<dbReference type="RefSeq" id="WP_106178834.1">
    <property type="nucleotide sequence ID" value="NZ_PVNH01000004.1"/>
</dbReference>
<sequence>MTGNRRVAVTSPQTRLAHARRRHRGRWRPATLDPVEAPVAIALYHRQRAQALAALGALVALVAGLPLLLAAVPGLGDVRLLGVPVSWLALVAPFPAMVLLGFWHLRRAERIEEDPDTPAPGRGRRSGASR</sequence>
<dbReference type="AlphaFoldDB" id="A0A2T0LXK2"/>
<feature type="transmembrane region" description="Helical" evidence="2">
    <location>
        <begin position="51"/>
        <end position="72"/>
    </location>
</feature>
<protein>
    <submittedName>
        <fullName evidence="3">Uncharacterized protein</fullName>
    </submittedName>
</protein>
<dbReference type="OrthoDB" id="5194333at2"/>
<keyword evidence="2" id="KW-1133">Transmembrane helix</keyword>
<reference evidence="3 4" key="1">
    <citation type="submission" date="2018-03" db="EMBL/GenBank/DDBJ databases">
        <title>Genomic Encyclopedia of Type Strains, Phase III (KMG-III): the genomes of soil and plant-associated and newly described type strains.</title>
        <authorList>
            <person name="Whitman W."/>
        </authorList>
    </citation>
    <scope>NUCLEOTIDE SEQUENCE [LARGE SCALE GENOMIC DNA]</scope>
    <source>
        <strain evidence="3 4">CGMCC 4.7125</strain>
    </source>
</reference>
<keyword evidence="4" id="KW-1185">Reference proteome</keyword>
<dbReference type="EMBL" id="PVNH01000004">
    <property type="protein sequence ID" value="PRX48752.1"/>
    <property type="molecule type" value="Genomic_DNA"/>
</dbReference>
<organism evidence="3 4">
    <name type="scientific">Prauserella shujinwangii</name>
    <dbReference type="NCBI Taxonomy" id="1453103"/>
    <lineage>
        <taxon>Bacteria</taxon>
        <taxon>Bacillati</taxon>
        <taxon>Actinomycetota</taxon>
        <taxon>Actinomycetes</taxon>
        <taxon>Pseudonocardiales</taxon>
        <taxon>Pseudonocardiaceae</taxon>
        <taxon>Prauserella</taxon>
    </lineage>
</organism>
<keyword evidence="2" id="KW-0812">Transmembrane</keyword>
<dbReference type="Proteomes" id="UP000238362">
    <property type="component" value="Unassembled WGS sequence"/>
</dbReference>
<accession>A0A2T0LXK2</accession>
<evidence type="ECO:0000313" key="3">
    <source>
        <dbReference type="EMBL" id="PRX48752.1"/>
    </source>
</evidence>
<keyword evidence="2" id="KW-0472">Membrane</keyword>
<gene>
    <name evidence="3" type="ORF">B0I33_104572</name>
</gene>
<name>A0A2T0LXK2_9PSEU</name>
<feature type="transmembrane region" description="Helical" evidence="2">
    <location>
        <begin position="84"/>
        <end position="103"/>
    </location>
</feature>
<evidence type="ECO:0000313" key="4">
    <source>
        <dbReference type="Proteomes" id="UP000238362"/>
    </source>
</evidence>
<evidence type="ECO:0000256" key="1">
    <source>
        <dbReference type="SAM" id="MobiDB-lite"/>
    </source>
</evidence>